<evidence type="ECO:0000259" key="1">
    <source>
        <dbReference type="Pfam" id="PF24720"/>
    </source>
</evidence>
<proteinExistence type="predicted"/>
<dbReference type="Proteomes" id="UP001205843">
    <property type="component" value="Unassembled WGS sequence"/>
</dbReference>
<protein>
    <recommendedName>
        <fullName evidence="1">DUF7673 domain-containing protein</fullName>
    </recommendedName>
</protein>
<evidence type="ECO:0000313" key="3">
    <source>
        <dbReference type="Proteomes" id="UP001205843"/>
    </source>
</evidence>
<evidence type="ECO:0000313" key="2">
    <source>
        <dbReference type="EMBL" id="MCP1674341.1"/>
    </source>
</evidence>
<organism evidence="2 3">
    <name type="scientific">Natronocella acetinitrilica</name>
    <dbReference type="NCBI Taxonomy" id="414046"/>
    <lineage>
        <taxon>Bacteria</taxon>
        <taxon>Pseudomonadati</taxon>
        <taxon>Pseudomonadota</taxon>
        <taxon>Gammaproteobacteria</taxon>
        <taxon>Chromatiales</taxon>
        <taxon>Ectothiorhodospiraceae</taxon>
        <taxon>Natronocella</taxon>
    </lineage>
</organism>
<accession>A0AAE3G237</accession>
<feature type="domain" description="DUF7673" evidence="1">
    <location>
        <begin position="26"/>
        <end position="108"/>
    </location>
</feature>
<keyword evidence="3" id="KW-1185">Reference proteome</keyword>
<dbReference type="AlphaFoldDB" id="A0AAE3G237"/>
<dbReference type="EMBL" id="JALJXV010000003">
    <property type="protein sequence ID" value="MCP1674341.1"/>
    <property type="molecule type" value="Genomic_DNA"/>
</dbReference>
<sequence length="115" mass="13196">MDPESIRQQLEWLRARREVTEELGVPALQRLVGVAQKGSGQSRTVRQFLLGLYNGPQWPMDLTALRGLDPDLQQDVVRVLLMDMAGPRLEVHEHIAQGEQVFRALWEREVRARGE</sequence>
<dbReference type="Pfam" id="PF24720">
    <property type="entry name" value="DUF7673"/>
    <property type="match status" value="1"/>
</dbReference>
<reference evidence="2" key="1">
    <citation type="submission" date="2022-03" db="EMBL/GenBank/DDBJ databases">
        <title>Genomic Encyclopedia of Type Strains, Phase III (KMG-III): the genomes of soil and plant-associated and newly described type strains.</title>
        <authorList>
            <person name="Whitman W."/>
        </authorList>
    </citation>
    <scope>NUCLEOTIDE SEQUENCE</scope>
    <source>
        <strain evidence="2">ANL 6-2</strain>
    </source>
</reference>
<comment type="caution">
    <text evidence="2">The sequence shown here is derived from an EMBL/GenBank/DDBJ whole genome shotgun (WGS) entry which is preliminary data.</text>
</comment>
<dbReference type="RefSeq" id="WP_253476279.1">
    <property type="nucleotide sequence ID" value="NZ_JALJXV010000003.1"/>
</dbReference>
<name>A0AAE3G237_9GAMM</name>
<gene>
    <name evidence="2" type="ORF">J2T57_001443</name>
</gene>
<dbReference type="InterPro" id="IPR056090">
    <property type="entry name" value="DUF7673"/>
</dbReference>